<evidence type="ECO:0000256" key="7">
    <source>
        <dbReference type="PROSITE-ProRule" id="PRU00169"/>
    </source>
</evidence>
<evidence type="ECO:0000256" key="5">
    <source>
        <dbReference type="ARBA" id="ARBA00023125"/>
    </source>
</evidence>
<keyword evidence="6" id="KW-0804">Transcription</keyword>
<dbReference type="AlphaFoldDB" id="A0A0D0RUS8"/>
<evidence type="ECO:0000313" key="11">
    <source>
        <dbReference type="EMBL" id="KIQ93190.1"/>
    </source>
</evidence>
<sequence>MKVYTILLVDDEKRMLDLLELYLIPNGYRCVKCESGVAAIRYLENNKADLVLLDVMMPEMDGWETCKQIREFSNVPIIMVTARDATTDVVQGLKIGADDYIPKPFDESELLARMEAVLRRSVGKQTKLEFHGLVWDEAQHKVQYAGRDISLTPKEFAMLGLFLKHPNRVFSREQLIVTLWGYNANTEERTVDSHVKNIREKLRQAGFPIDQFLQTVWGVGYKWGT</sequence>
<dbReference type="InterPro" id="IPR011006">
    <property type="entry name" value="CheY-like_superfamily"/>
</dbReference>
<evidence type="ECO:0000256" key="8">
    <source>
        <dbReference type="PROSITE-ProRule" id="PRU01091"/>
    </source>
</evidence>
<dbReference type="InterPro" id="IPR039420">
    <property type="entry name" value="WalR-like"/>
</dbReference>
<dbReference type="Proteomes" id="UP000032102">
    <property type="component" value="Unassembled WGS sequence"/>
</dbReference>
<dbReference type="SUPFAM" id="SSF52172">
    <property type="entry name" value="CheY-like"/>
    <property type="match status" value="1"/>
</dbReference>
<keyword evidence="3" id="KW-0902">Two-component regulatory system</keyword>
<keyword evidence="12" id="KW-1185">Reference proteome</keyword>
<evidence type="ECO:0000256" key="2">
    <source>
        <dbReference type="ARBA" id="ARBA00022553"/>
    </source>
</evidence>
<protein>
    <submittedName>
        <fullName evidence="11">Respiratory response protein A</fullName>
    </submittedName>
</protein>
<comment type="subcellular location">
    <subcellularLocation>
        <location evidence="1">Cytoplasm</location>
    </subcellularLocation>
</comment>
<dbReference type="InterPro" id="IPR036388">
    <property type="entry name" value="WH-like_DNA-bd_sf"/>
</dbReference>
<dbReference type="InterPro" id="IPR001867">
    <property type="entry name" value="OmpR/PhoB-type_DNA-bd"/>
</dbReference>
<dbReference type="Gene3D" id="3.40.50.2300">
    <property type="match status" value="1"/>
</dbReference>
<dbReference type="InterPro" id="IPR001789">
    <property type="entry name" value="Sig_transdc_resp-reg_receiver"/>
</dbReference>
<dbReference type="Pfam" id="PF00072">
    <property type="entry name" value="Response_reg"/>
    <property type="match status" value="1"/>
</dbReference>
<dbReference type="SMART" id="SM00448">
    <property type="entry name" value="REC"/>
    <property type="match status" value="1"/>
</dbReference>
<dbReference type="Pfam" id="PF00486">
    <property type="entry name" value="Trans_reg_C"/>
    <property type="match status" value="1"/>
</dbReference>
<dbReference type="PROSITE" id="PS50110">
    <property type="entry name" value="RESPONSE_REGULATORY"/>
    <property type="match status" value="1"/>
</dbReference>
<dbReference type="GO" id="GO:0032993">
    <property type="term" value="C:protein-DNA complex"/>
    <property type="evidence" value="ECO:0007669"/>
    <property type="project" value="TreeGrafter"/>
</dbReference>
<dbReference type="CDD" id="cd00383">
    <property type="entry name" value="trans_reg_C"/>
    <property type="match status" value="1"/>
</dbReference>
<comment type="caution">
    <text evidence="11">The sequence shown here is derived from an EMBL/GenBank/DDBJ whole genome shotgun (WGS) entry which is preliminary data.</text>
</comment>
<evidence type="ECO:0000313" key="12">
    <source>
        <dbReference type="Proteomes" id="UP000032102"/>
    </source>
</evidence>
<reference evidence="11 12" key="1">
    <citation type="submission" date="2015-01" db="EMBL/GenBank/DDBJ databases">
        <title>Draft genome of Anoxybacillus thermarum strain AF/04.</title>
        <authorList>
            <person name="Poli A."/>
            <person name="Nicolaus B."/>
            <person name="Chan K.-G."/>
            <person name="Kahar U.M."/>
            <person name="Yaakob A.S."/>
            <person name="Chan C.S."/>
            <person name="Goh K.M."/>
        </authorList>
    </citation>
    <scope>NUCLEOTIDE SEQUENCE [LARGE SCALE GENOMIC DNA]</scope>
    <source>
        <strain evidence="11 12">AF/04</strain>
    </source>
</reference>
<feature type="domain" description="OmpR/PhoB-type" evidence="10">
    <location>
        <begin position="125"/>
        <end position="225"/>
    </location>
</feature>
<dbReference type="SMART" id="SM00862">
    <property type="entry name" value="Trans_reg_C"/>
    <property type="match status" value="1"/>
</dbReference>
<evidence type="ECO:0000259" key="10">
    <source>
        <dbReference type="PROSITE" id="PS51755"/>
    </source>
</evidence>
<feature type="modified residue" description="4-aspartylphosphate" evidence="7">
    <location>
        <position position="54"/>
    </location>
</feature>
<keyword evidence="4" id="KW-0805">Transcription regulation</keyword>
<evidence type="ECO:0000256" key="3">
    <source>
        <dbReference type="ARBA" id="ARBA00023012"/>
    </source>
</evidence>
<dbReference type="PROSITE" id="PS51755">
    <property type="entry name" value="OMPR_PHOB"/>
    <property type="match status" value="1"/>
</dbReference>
<keyword evidence="5 8" id="KW-0238">DNA-binding</keyword>
<accession>A0A0D0RUS8</accession>
<dbReference type="FunFam" id="3.40.50.2300:FF:000001">
    <property type="entry name" value="DNA-binding response regulator PhoB"/>
    <property type="match status" value="1"/>
</dbReference>
<dbReference type="Gene3D" id="6.10.250.690">
    <property type="match status" value="1"/>
</dbReference>
<dbReference type="Gene3D" id="1.10.10.10">
    <property type="entry name" value="Winged helix-like DNA-binding domain superfamily/Winged helix DNA-binding domain"/>
    <property type="match status" value="1"/>
</dbReference>
<organism evidence="11 12">
    <name type="scientific">Anoxybacillus thermarum</name>
    <dbReference type="NCBI Taxonomy" id="404937"/>
    <lineage>
        <taxon>Bacteria</taxon>
        <taxon>Bacillati</taxon>
        <taxon>Bacillota</taxon>
        <taxon>Bacilli</taxon>
        <taxon>Bacillales</taxon>
        <taxon>Anoxybacillaceae</taxon>
        <taxon>Anoxybacillus</taxon>
    </lineage>
</organism>
<dbReference type="GO" id="GO:0006355">
    <property type="term" value="P:regulation of DNA-templated transcription"/>
    <property type="evidence" value="ECO:0007669"/>
    <property type="project" value="InterPro"/>
</dbReference>
<evidence type="ECO:0000256" key="6">
    <source>
        <dbReference type="ARBA" id="ARBA00023163"/>
    </source>
</evidence>
<dbReference type="PANTHER" id="PTHR48111:SF73">
    <property type="entry name" value="ALKALINE PHOSPHATASE SYNTHESIS TRANSCRIPTIONAL REGULATORY PROTEIN PHOP"/>
    <property type="match status" value="1"/>
</dbReference>
<gene>
    <name evidence="11" type="ORF">LH47_02738</name>
</gene>
<dbReference type="GO" id="GO:0005829">
    <property type="term" value="C:cytosol"/>
    <property type="evidence" value="ECO:0007669"/>
    <property type="project" value="TreeGrafter"/>
</dbReference>
<evidence type="ECO:0000256" key="4">
    <source>
        <dbReference type="ARBA" id="ARBA00023015"/>
    </source>
</evidence>
<dbReference type="EMBL" id="JXTH01000087">
    <property type="protein sequence ID" value="KIQ93190.1"/>
    <property type="molecule type" value="Genomic_DNA"/>
</dbReference>
<evidence type="ECO:0000259" key="9">
    <source>
        <dbReference type="PROSITE" id="PS50110"/>
    </source>
</evidence>
<dbReference type="PANTHER" id="PTHR48111">
    <property type="entry name" value="REGULATOR OF RPOS"/>
    <property type="match status" value="1"/>
</dbReference>
<feature type="DNA-binding region" description="OmpR/PhoB-type" evidence="8">
    <location>
        <begin position="125"/>
        <end position="225"/>
    </location>
</feature>
<dbReference type="PATRIC" id="fig|404937.3.peg.3011"/>
<feature type="domain" description="Response regulatory" evidence="9">
    <location>
        <begin position="5"/>
        <end position="118"/>
    </location>
</feature>
<keyword evidence="2 7" id="KW-0597">Phosphoprotein</keyword>
<name>A0A0D0RUS8_9BACL</name>
<dbReference type="CDD" id="cd17574">
    <property type="entry name" value="REC_OmpR"/>
    <property type="match status" value="1"/>
</dbReference>
<dbReference type="GO" id="GO:0000976">
    <property type="term" value="F:transcription cis-regulatory region binding"/>
    <property type="evidence" value="ECO:0007669"/>
    <property type="project" value="TreeGrafter"/>
</dbReference>
<dbReference type="FunFam" id="1.10.10.10:FF:000018">
    <property type="entry name" value="DNA-binding response regulator ResD"/>
    <property type="match status" value="1"/>
</dbReference>
<evidence type="ECO:0000256" key="1">
    <source>
        <dbReference type="ARBA" id="ARBA00004496"/>
    </source>
</evidence>
<proteinExistence type="predicted"/>
<dbReference type="GO" id="GO:0000156">
    <property type="term" value="F:phosphorelay response regulator activity"/>
    <property type="evidence" value="ECO:0007669"/>
    <property type="project" value="TreeGrafter"/>
</dbReference>